<dbReference type="Proteomes" id="UP000039865">
    <property type="component" value="Unassembled WGS sequence"/>
</dbReference>
<evidence type="ECO:0000313" key="4">
    <source>
        <dbReference type="EMBL" id="CDW83540.1"/>
    </source>
</evidence>
<evidence type="ECO:0000256" key="2">
    <source>
        <dbReference type="SAM" id="Phobius"/>
    </source>
</evidence>
<dbReference type="PANTHER" id="PTHR31600">
    <property type="entry name" value="TINY MACROCYSTS PROTEIN B-RELATED"/>
    <property type="match status" value="1"/>
</dbReference>
<evidence type="ECO:0000259" key="3">
    <source>
        <dbReference type="PROSITE" id="PS50112"/>
    </source>
</evidence>
<dbReference type="PANTHER" id="PTHR31600:SF2">
    <property type="entry name" value="GAMETE ENRICHED GENE 10 PROTEIN-RELATED"/>
    <property type="match status" value="1"/>
</dbReference>
<evidence type="ECO:0000256" key="1">
    <source>
        <dbReference type="SAM" id="MobiDB-lite"/>
    </source>
</evidence>
<keyword evidence="5" id="KW-1185">Reference proteome</keyword>
<feature type="transmembrane region" description="Helical" evidence="2">
    <location>
        <begin position="156"/>
        <end position="177"/>
    </location>
</feature>
<dbReference type="InterPro" id="IPR052994">
    <property type="entry name" value="Tiny_macrocysts_regulators"/>
</dbReference>
<accession>A0A078AMB5</accession>
<gene>
    <name evidence="4" type="primary">Contig3448.g3692</name>
    <name evidence="4" type="ORF">STYLEM_12588</name>
</gene>
<feature type="region of interest" description="Disordered" evidence="1">
    <location>
        <begin position="869"/>
        <end position="910"/>
    </location>
</feature>
<feature type="transmembrane region" description="Helical" evidence="2">
    <location>
        <begin position="1194"/>
        <end position="1214"/>
    </location>
</feature>
<dbReference type="InParanoid" id="A0A078AMB5"/>
<feature type="region of interest" description="Disordered" evidence="1">
    <location>
        <begin position="1044"/>
        <end position="1064"/>
    </location>
</feature>
<proteinExistence type="predicted"/>
<feature type="transmembrane region" description="Helical" evidence="2">
    <location>
        <begin position="243"/>
        <end position="262"/>
    </location>
</feature>
<dbReference type="NCBIfam" id="TIGR00229">
    <property type="entry name" value="sensory_box"/>
    <property type="match status" value="1"/>
</dbReference>
<dbReference type="OMA" id="ALYLGEY"/>
<protein>
    <submittedName>
        <fullName evidence="4">Pas pac domain protein</fullName>
    </submittedName>
</protein>
<feature type="transmembrane region" description="Helical" evidence="2">
    <location>
        <begin position="112"/>
        <end position="135"/>
    </location>
</feature>
<evidence type="ECO:0000313" key="5">
    <source>
        <dbReference type="Proteomes" id="UP000039865"/>
    </source>
</evidence>
<keyword evidence="2" id="KW-0472">Membrane</keyword>
<dbReference type="PROSITE" id="PS50112">
    <property type="entry name" value="PAS"/>
    <property type="match status" value="1"/>
</dbReference>
<dbReference type="CDD" id="cd00130">
    <property type="entry name" value="PAS"/>
    <property type="match status" value="1"/>
</dbReference>
<feature type="transmembrane region" description="Helical" evidence="2">
    <location>
        <begin position="1752"/>
        <end position="1771"/>
    </location>
</feature>
<name>A0A078AMB5_STYLE</name>
<dbReference type="OrthoDB" id="542352at2759"/>
<feature type="compositionally biased region" description="Basic and acidic residues" evidence="1">
    <location>
        <begin position="1052"/>
        <end position="1064"/>
    </location>
</feature>
<dbReference type="InterPro" id="IPR035965">
    <property type="entry name" value="PAS-like_dom_sf"/>
</dbReference>
<feature type="transmembrane region" description="Helical" evidence="2">
    <location>
        <begin position="327"/>
        <end position="345"/>
    </location>
</feature>
<feature type="transmembrane region" description="Helical" evidence="2">
    <location>
        <begin position="268"/>
        <end position="287"/>
    </location>
</feature>
<feature type="transmembrane region" description="Helical" evidence="2">
    <location>
        <begin position="197"/>
        <end position="223"/>
    </location>
</feature>
<dbReference type="InterPro" id="IPR057352">
    <property type="entry name" value="TPR_TmcB/C"/>
</dbReference>
<sequence length="1797" mass="207917">MLDKKTMSKSKQDLDREKNVIQRVEEDIKTTIFNVIYILLKDDETTFWRYFLLIIIDFLQILYYSFHPVVIQKCLTLLQIEETWKSDDLINYIQTFLSFFHFIPWLNDIDLVTYLVIFYICVFIVALVILDFFYVTYSESKKKYSFAWPIQALRSICFLLKTILFLPFLETFISMLVCKNIDGKSVHYIFNDFQCWSGAHIIHGAFAILTLAVFLSLSMIISLTYFKPIGSPNDASTKLNSRASTFVMIEKIIMAFTFTFLFESSYKWFLIVLINVLSVIAFIRFLTESPYHNERIGQSINIKTAIFSWANITLLICKILEHTSFNGGLQLFFLGIPLIFALIILRKDERLDKLMLNVGNFLKGEEVIDQVRFFLSLVSKKDSDKNYDIILKGYVFQHEDACPNDQCQLKQYKQSILTSSFNKSQKDKKKKQQQQQQLQMIQNVDNQQLLMSHAKNMFRIGIQKFPTNSSLRISYAFFLIEKMNKKNEALAELNIAQNLDPPFDEQFIIYRCKKLSEEYGDTQGSNFNQGVEDKSRQNSKSNLDLMNRFAYESNFRQLSIHIERCAQFHLEFWNQLREERPDVAKLGESGSHINQSINHVDSIWNQLQKLNSNVPKALRLYGKYLIDILHDKDGGIDLLQRAKDAANVKHNYYDGGVNMLEDLNDIQQMSSDGTPCIYVSGDLDKIGMITQSNAGATRIFGYSALEIKNHNVEKLMPEMYAKNHSKVLEDALMKGPENIPNKERLVFARHKSGYIFPVWLQLKMIQNVQNGVQFVALFKVDKKLMSSNIGFVLLNKDKRIQGISSSCMRLLNLDISRMRRLTSQGYDLKKLAPQLYEHGDDFQNSNNKQGVQIEWLIPKFERNKNAPRMANFGTIKPSGRRSKDLKSQGSILTPNMTQTEDSSPFNTNGRSSIKFGPTQNTANLISQSYTIVEQRFTLNVSVNNIIMGELGEIGYYLRIDSILSDKKIDSQAITQGISLKKDFKPSHNQNREKIKQPLFQFRFDSESGRFVRELKENIYQDNALKDPNFIDGAFVTPNYLDFDSSPRQADNSSEKNKNLTKKSNDKLDVSDVKIDINTSNDASKDNLPLNTSVIIEQQQLSNEELYNRRKKWARGIQTYRLVNGKFLSRDNDEESKKEKQIEDERKKKLQQEETNLLQLDTFKSNIKSRKALHMAINDQTVPPAIRNLRMTMNLVILCLLALAITEFTIITSQFKDINENFNLIQKSYGRISEIQRVAYDVRTLILINEGKLRNLQRMSTVPSFTEFLKQDIEEALNQIYDLQNYISLSTLSVSSQHQSLLEDKQVPLYYKESNTSFKILNFSLTESVLQISSAIFTVRHLNLSEFYEYQEDVYFVTYNVFNDFLIKLQLSSEYYLDELMSRSNDKNKFILILFLCSIGLVIMSMPILFPAVSSVNKAKVHVLSLFLDIPNHFIIDIGNQCENFLNSYHDDQQMDDLQSEDDDIQKAQNEKDLNSTAKRGIHKLAKNTAHTNRNFFMQFSFGVMGILAYFIAMFILANNYINNIEILSDEMSVAAKLESYFAFTQNVQREMIYNSNKTILNQDAFNVSRQSLGSLYAQLQSFLNYHHNNRGKLEGSYTTTFYDILKNDICSNEQFDLSLVPGQCSQLFSNAPSHGLGSVIIKYYETLRETLNNYKITRTINSIPATPIPSNITKINNTQTLARPNMAVISSTINYTSTFKNNTELLNSQFFVDLYLMQFRFIQESCRNLIQLLKQAVNDTYQKNIDTRMATFIVYILVIALAYLVLWTPFLEIIMKIPKIQEYLNKQAMFNNKKQSS</sequence>
<dbReference type="EMBL" id="CCKQ01011944">
    <property type="protein sequence ID" value="CDW83540.1"/>
    <property type="molecule type" value="Genomic_DNA"/>
</dbReference>
<feature type="transmembrane region" description="Helical" evidence="2">
    <location>
        <begin position="47"/>
        <end position="66"/>
    </location>
</feature>
<dbReference type="Gene3D" id="3.30.450.20">
    <property type="entry name" value="PAS domain"/>
    <property type="match status" value="1"/>
</dbReference>
<dbReference type="SUPFAM" id="SSF55785">
    <property type="entry name" value="PYP-like sensor domain (PAS domain)"/>
    <property type="match status" value="1"/>
</dbReference>
<feature type="compositionally biased region" description="Polar residues" evidence="1">
    <location>
        <begin position="887"/>
        <end position="910"/>
    </location>
</feature>
<feature type="transmembrane region" description="Helical" evidence="2">
    <location>
        <begin position="1495"/>
        <end position="1517"/>
    </location>
</feature>
<keyword evidence="2" id="KW-0812">Transmembrane</keyword>
<dbReference type="InterPro" id="IPR000014">
    <property type="entry name" value="PAS"/>
</dbReference>
<keyword evidence="2" id="KW-1133">Transmembrane helix</keyword>
<dbReference type="Pfam" id="PF25474">
    <property type="entry name" value="TPR_TmcB"/>
    <property type="match status" value="1"/>
</dbReference>
<reference evidence="4 5" key="1">
    <citation type="submission" date="2014-06" db="EMBL/GenBank/DDBJ databases">
        <authorList>
            <person name="Swart Estienne"/>
        </authorList>
    </citation>
    <scope>NUCLEOTIDE SEQUENCE [LARGE SCALE GENOMIC DNA]</scope>
    <source>
        <strain evidence="4 5">130c</strain>
    </source>
</reference>
<organism evidence="4 5">
    <name type="scientific">Stylonychia lemnae</name>
    <name type="common">Ciliate</name>
    <dbReference type="NCBI Taxonomy" id="5949"/>
    <lineage>
        <taxon>Eukaryota</taxon>
        <taxon>Sar</taxon>
        <taxon>Alveolata</taxon>
        <taxon>Ciliophora</taxon>
        <taxon>Intramacronucleata</taxon>
        <taxon>Spirotrichea</taxon>
        <taxon>Stichotrichia</taxon>
        <taxon>Sporadotrichida</taxon>
        <taxon>Oxytrichidae</taxon>
        <taxon>Stylonychinae</taxon>
        <taxon>Stylonychia</taxon>
    </lineage>
</organism>
<feature type="transmembrane region" description="Helical" evidence="2">
    <location>
        <begin position="1389"/>
        <end position="1409"/>
    </location>
</feature>
<feature type="domain" description="PAS" evidence="3">
    <location>
        <begin position="683"/>
        <end position="735"/>
    </location>
</feature>